<evidence type="ECO:0000313" key="2">
    <source>
        <dbReference type="EMBL" id="CAD8619599.1"/>
    </source>
</evidence>
<name>A0A7S0LT60_9EUKA</name>
<gene>
    <name evidence="2" type="ORF">CPEL01642_LOCUS22980</name>
</gene>
<dbReference type="AlphaFoldDB" id="A0A7S0LT60"/>
<proteinExistence type="predicted"/>
<accession>A0A7S0LT60</accession>
<protein>
    <submittedName>
        <fullName evidence="2">Uncharacterized protein</fullName>
    </submittedName>
</protein>
<dbReference type="EMBL" id="HBEY01047834">
    <property type="protein sequence ID" value="CAD8619599.1"/>
    <property type="molecule type" value="Transcribed_RNA"/>
</dbReference>
<organism evidence="2">
    <name type="scientific">Coccolithus braarudii</name>
    <dbReference type="NCBI Taxonomy" id="221442"/>
    <lineage>
        <taxon>Eukaryota</taxon>
        <taxon>Haptista</taxon>
        <taxon>Haptophyta</taxon>
        <taxon>Prymnesiophyceae</taxon>
        <taxon>Coccolithales</taxon>
        <taxon>Coccolithaceae</taxon>
        <taxon>Coccolithus</taxon>
    </lineage>
</organism>
<sequence>MPPPLSTLREDGSEPAAAPDKDNDPRSARWIPKTAFLAAVLQATALGLGWRMLAVCLALVHAGCCLIVLMLQQLWASPAIGKALSSLGPQGLTPQTMFQLGSVQMEMGSARHLYALISFMAADLFAGIVHATSERFVWECLYDFCSAGAAVLLLRAAWCDGKAVSRPLRAACWCIAFLGATLIVDPEHALDLTSLEPALAGHILRAAKVYGTSAVLARCTAALLSDLLAHGTHLALSSEGGRLTIQLLGLALLTAPMVAEAAPAARALLPTLAPCLSRLGITCLTFSTWLLEHRALAEDAAEALDELPDTDPRAAHRAAMARRRAAQGAVPVAAPLLMDSAAGGVQGLTWSEQALQTDTDGDRAHEFWTAESSGLFRRDVS</sequence>
<feature type="region of interest" description="Disordered" evidence="1">
    <location>
        <begin position="1"/>
        <end position="26"/>
    </location>
</feature>
<evidence type="ECO:0000256" key="1">
    <source>
        <dbReference type="SAM" id="MobiDB-lite"/>
    </source>
</evidence>
<reference evidence="2" key="1">
    <citation type="submission" date="2021-01" db="EMBL/GenBank/DDBJ databases">
        <authorList>
            <person name="Corre E."/>
            <person name="Pelletier E."/>
            <person name="Niang G."/>
            <person name="Scheremetjew M."/>
            <person name="Finn R."/>
            <person name="Kale V."/>
            <person name="Holt S."/>
            <person name="Cochrane G."/>
            <person name="Meng A."/>
            <person name="Brown T."/>
            <person name="Cohen L."/>
        </authorList>
    </citation>
    <scope>NUCLEOTIDE SEQUENCE</scope>
    <source>
        <strain evidence="2">PLY182g</strain>
    </source>
</reference>